<dbReference type="EMBL" id="CP137640">
    <property type="protein sequence ID" value="WVX80409.1"/>
    <property type="molecule type" value="Genomic_DNA"/>
</dbReference>
<dbReference type="Proteomes" id="UP001357223">
    <property type="component" value="Chromosome"/>
</dbReference>
<dbReference type="Gene3D" id="3.40.190.10">
    <property type="entry name" value="Periplasmic binding protein-like II"/>
    <property type="match status" value="2"/>
</dbReference>
<dbReference type="SUPFAM" id="SSF53850">
    <property type="entry name" value="Periplasmic binding protein-like II"/>
    <property type="match status" value="1"/>
</dbReference>
<feature type="chain" id="PRO_5047511099" evidence="2">
    <location>
        <begin position="30"/>
        <end position="302"/>
    </location>
</feature>
<gene>
    <name evidence="4" type="ORF">R4Z09_24655</name>
</gene>
<dbReference type="InterPro" id="IPR024370">
    <property type="entry name" value="PBP_domain"/>
</dbReference>
<keyword evidence="2" id="KW-0732">Signal</keyword>
<dbReference type="RefSeq" id="WP_338449340.1">
    <property type="nucleotide sequence ID" value="NZ_CP137640.1"/>
</dbReference>
<dbReference type="PROSITE" id="PS51257">
    <property type="entry name" value="PROKAR_LIPOPROTEIN"/>
    <property type="match status" value="1"/>
</dbReference>
<feature type="domain" description="PBP" evidence="3">
    <location>
        <begin position="51"/>
        <end position="278"/>
    </location>
</feature>
<evidence type="ECO:0000313" key="4">
    <source>
        <dbReference type="EMBL" id="WVX80409.1"/>
    </source>
</evidence>
<evidence type="ECO:0000256" key="1">
    <source>
        <dbReference type="SAM" id="MobiDB-lite"/>
    </source>
</evidence>
<organism evidence="4 5">
    <name type="scientific">Niallia oryzisoli</name>
    <dbReference type="NCBI Taxonomy" id="1737571"/>
    <lineage>
        <taxon>Bacteria</taxon>
        <taxon>Bacillati</taxon>
        <taxon>Bacillota</taxon>
        <taxon>Bacilli</taxon>
        <taxon>Bacillales</taxon>
        <taxon>Bacillaceae</taxon>
        <taxon>Niallia</taxon>
    </lineage>
</organism>
<evidence type="ECO:0000259" key="3">
    <source>
        <dbReference type="Pfam" id="PF12849"/>
    </source>
</evidence>
<feature type="region of interest" description="Disordered" evidence="1">
    <location>
        <begin position="28"/>
        <end position="50"/>
    </location>
</feature>
<evidence type="ECO:0000313" key="5">
    <source>
        <dbReference type="Proteomes" id="UP001357223"/>
    </source>
</evidence>
<dbReference type="InterPro" id="IPR052738">
    <property type="entry name" value="ABC-Tungstate_binding"/>
</dbReference>
<reference evidence="4 5" key="1">
    <citation type="submission" date="2023-10" db="EMBL/GenBank/DDBJ databases">
        <title>Niallia locisalis sp.nov. isolated from a salt pond sample.</title>
        <authorList>
            <person name="Li X.-J."/>
            <person name="Dong L."/>
        </authorList>
    </citation>
    <scope>NUCLEOTIDE SEQUENCE [LARGE SCALE GENOMIC DNA]</scope>
    <source>
        <strain evidence="4 5">DSM 29761</strain>
    </source>
</reference>
<feature type="signal peptide" evidence="2">
    <location>
        <begin position="1"/>
        <end position="29"/>
    </location>
</feature>
<keyword evidence="5" id="KW-1185">Reference proteome</keyword>
<dbReference type="PANTHER" id="PTHR37945">
    <property type="entry name" value="EXTRACELLULAR TUNGSTATE BINDING PROTEIN"/>
    <property type="match status" value="1"/>
</dbReference>
<accession>A0ABZ2C9K6</accession>
<proteinExistence type="predicted"/>
<dbReference type="Pfam" id="PF12849">
    <property type="entry name" value="PBP_like_2"/>
    <property type="match status" value="1"/>
</dbReference>
<dbReference type="PANTHER" id="PTHR37945:SF1">
    <property type="entry name" value="EXTRACELLULAR TUNGSTATE BINDING PROTEIN"/>
    <property type="match status" value="1"/>
</dbReference>
<evidence type="ECO:0000256" key="2">
    <source>
        <dbReference type="SAM" id="SignalP"/>
    </source>
</evidence>
<protein>
    <submittedName>
        <fullName evidence="4">Substrate-binding domain-containing protein</fullName>
    </submittedName>
</protein>
<name>A0ABZ2C9K6_9BACI</name>
<sequence>MKKFNRFLAVSLFALLLLVLGACGNNNDAADKTTDNKDNQTEQAADTKEKAETKDLILATTTSTQDTGLLDELIIPMFEEQNPNINVKTIAVGTGQALEMGTKGEADVLLVHAPASEEEIVASGDAINRQLVMHNDFIIVGPKDDPAGIKGLAISEAFAKIMSENAVFVSRGDDSGTHKKELEVWKKANLTPTDNASYLQTGQGMGATLQIANEKSGYTLTDRGTWLAQEKNLTNLQISVEGDEELKNIYHVMQVNPEKHDKVYAEGAEKFVDFMINNDTQKAIGEFGKDKYGQALFFPDAK</sequence>
<feature type="compositionally biased region" description="Basic and acidic residues" evidence="1">
    <location>
        <begin position="29"/>
        <end position="50"/>
    </location>
</feature>